<dbReference type="PANTHER" id="PTHR43823:SF3">
    <property type="entry name" value="MULTIDRUG EXPORT PROTEIN MEPA"/>
    <property type="match status" value="1"/>
</dbReference>
<evidence type="ECO:0000256" key="4">
    <source>
        <dbReference type="ARBA" id="ARBA00022448"/>
    </source>
</evidence>
<keyword evidence="7 10" id="KW-1133">Transmembrane helix</keyword>
<dbReference type="InterPro" id="IPR048279">
    <property type="entry name" value="MdtK-like"/>
</dbReference>
<dbReference type="Pfam" id="PF01554">
    <property type="entry name" value="MatE"/>
    <property type="match status" value="2"/>
</dbReference>
<protein>
    <recommendedName>
        <fullName evidence="3">Multidrug export protein MepA</fullName>
    </recommendedName>
</protein>
<reference evidence="12" key="1">
    <citation type="submission" date="2019-05" db="EMBL/GenBank/DDBJ databases">
        <title>Complete genome sequencing of Absiella argi strain JCM 30884.</title>
        <authorList>
            <person name="Sakamoto M."/>
            <person name="Murakami T."/>
            <person name="Mori H."/>
        </authorList>
    </citation>
    <scope>NUCLEOTIDE SEQUENCE [LARGE SCALE GENOMIC DNA]</scope>
    <source>
        <strain evidence="12">JCM 30884</strain>
    </source>
</reference>
<evidence type="ECO:0000256" key="1">
    <source>
        <dbReference type="ARBA" id="ARBA00004651"/>
    </source>
</evidence>
<evidence type="ECO:0000256" key="5">
    <source>
        <dbReference type="ARBA" id="ARBA00022475"/>
    </source>
</evidence>
<dbReference type="InterPro" id="IPR045070">
    <property type="entry name" value="MATE_MepA-like"/>
</dbReference>
<feature type="transmembrane region" description="Helical" evidence="10">
    <location>
        <begin position="407"/>
        <end position="428"/>
    </location>
</feature>
<feature type="transmembrane region" description="Helical" evidence="10">
    <location>
        <begin position="45"/>
        <end position="64"/>
    </location>
</feature>
<feature type="transmembrane region" description="Helical" evidence="10">
    <location>
        <begin position="312"/>
        <end position="333"/>
    </location>
</feature>
<dbReference type="RefSeq" id="WP_118277862.1">
    <property type="nucleotide sequence ID" value="NZ_AP019695.1"/>
</dbReference>
<feature type="transmembrane region" description="Helical" evidence="10">
    <location>
        <begin position="182"/>
        <end position="207"/>
    </location>
</feature>
<organism evidence="11 12">
    <name type="scientific">Amedibacterium intestinale</name>
    <dbReference type="NCBI Taxonomy" id="2583452"/>
    <lineage>
        <taxon>Bacteria</taxon>
        <taxon>Bacillati</taxon>
        <taxon>Bacillota</taxon>
        <taxon>Erysipelotrichia</taxon>
        <taxon>Erysipelotrichales</taxon>
        <taxon>Erysipelotrichaceae</taxon>
        <taxon>Amedibacterium</taxon>
    </lineage>
</organism>
<feature type="transmembrane region" description="Helical" evidence="10">
    <location>
        <begin position="157"/>
        <end position="176"/>
    </location>
</feature>
<feature type="transmembrane region" description="Helical" evidence="10">
    <location>
        <begin position="260"/>
        <end position="282"/>
    </location>
</feature>
<evidence type="ECO:0000256" key="2">
    <source>
        <dbReference type="ARBA" id="ARBA00008417"/>
    </source>
</evidence>
<feature type="transmembrane region" description="Helical" evidence="10">
    <location>
        <begin position="85"/>
        <end position="107"/>
    </location>
</feature>
<dbReference type="PANTHER" id="PTHR43823">
    <property type="entry name" value="SPORULATION PROTEIN YKVU"/>
    <property type="match status" value="1"/>
</dbReference>
<dbReference type="GO" id="GO:0046677">
    <property type="term" value="P:response to antibiotic"/>
    <property type="evidence" value="ECO:0007669"/>
    <property type="project" value="UniProtKB-KW"/>
</dbReference>
<dbReference type="KEGG" id="aarg:Aargi30884_27320"/>
<dbReference type="GO" id="GO:0042910">
    <property type="term" value="F:xenobiotic transmembrane transporter activity"/>
    <property type="evidence" value="ECO:0007669"/>
    <property type="project" value="InterPro"/>
</dbReference>
<dbReference type="GO" id="GO:0005886">
    <property type="term" value="C:plasma membrane"/>
    <property type="evidence" value="ECO:0007669"/>
    <property type="project" value="UniProtKB-SubCell"/>
</dbReference>
<dbReference type="InterPro" id="IPR002528">
    <property type="entry name" value="MATE_fam"/>
</dbReference>
<keyword evidence="12" id="KW-1185">Reference proteome</keyword>
<accession>A0A6N4TM56</accession>
<dbReference type="Proteomes" id="UP000464754">
    <property type="component" value="Chromosome"/>
</dbReference>
<keyword evidence="5" id="KW-1003">Cell membrane</keyword>
<evidence type="ECO:0000256" key="10">
    <source>
        <dbReference type="SAM" id="Phobius"/>
    </source>
</evidence>
<dbReference type="PIRSF" id="PIRSF006603">
    <property type="entry name" value="DinF"/>
    <property type="match status" value="1"/>
</dbReference>
<keyword evidence="4" id="KW-0813">Transport</keyword>
<feature type="transmembrane region" description="Helical" evidence="10">
    <location>
        <begin position="353"/>
        <end position="374"/>
    </location>
</feature>
<feature type="transmembrane region" description="Helical" evidence="10">
    <location>
        <begin position="228"/>
        <end position="254"/>
    </location>
</feature>
<evidence type="ECO:0000256" key="3">
    <source>
        <dbReference type="ARBA" id="ARBA00022106"/>
    </source>
</evidence>
<evidence type="ECO:0000256" key="6">
    <source>
        <dbReference type="ARBA" id="ARBA00022692"/>
    </source>
</evidence>
<keyword evidence="6 10" id="KW-0812">Transmembrane</keyword>
<evidence type="ECO:0000256" key="7">
    <source>
        <dbReference type="ARBA" id="ARBA00022989"/>
    </source>
</evidence>
<sequence length="436" mass="47873">MNTLRNDFMKYVSSNVLGMLAISLYVLADTYFISACLGSNGLASLNIAIPVYNLMSAFALLLGIGSATRFTILHSQKRNTEASSLFSFTFLFGTLSGILLCMTGILFSEDIASILGANGEILPTTALYLKTILCFAPFFILNNIMIAYLRNDNDPKLAMSGMLIGSLSNIILDYVFMYPLNWGIFGAAFATGLAPIISLCILSIHFFKKTNSLKFILKDLKISYLKTIFTLGFSSFINEFSSGIVLIVFNFLLLAQAGNIAVAAYGIIANLSLVSIAIFTGISQGCQPLISRCYGKKETNNINHLLKLSLKVSFIVSILLILLVYLFTGDIIAIFNSENNQTLANFASDGLRIYFLGFLFTGINISTISWLAAIEKSKYSSILALFRGFFGIILCAFLLSICFGITGIWLAFPVCELLCALLAIFYLWHIKKNKQV</sequence>
<comment type="similarity">
    <text evidence="2">Belongs to the multi antimicrobial extrusion (MATE) (TC 2.A.66.1) family. MepA subfamily.</text>
</comment>
<evidence type="ECO:0000313" key="12">
    <source>
        <dbReference type="Proteomes" id="UP000464754"/>
    </source>
</evidence>
<comment type="subcellular location">
    <subcellularLocation>
        <location evidence="1">Cell membrane</location>
        <topology evidence="1">Multi-pass membrane protein</topology>
    </subcellularLocation>
</comment>
<dbReference type="EMBL" id="AP019695">
    <property type="protein sequence ID" value="BBK23829.1"/>
    <property type="molecule type" value="Genomic_DNA"/>
</dbReference>
<gene>
    <name evidence="11" type="ORF">Aargi30884_27320</name>
</gene>
<feature type="transmembrane region" description="Helical" evidence="10">
    <location>
        <begin position="381"/>
        <end position="401"/>
    </location>
</feature>
<keyword evidence="8 10" id="KW-0472">Membrane</keyword>
<feature type="transmembrane region" description="Helical" evidence="10">
    <location>
        <begin position="12"/>
        <end position="33"/>
    </location>
</feature>
<feature type="transmembrane region" description="Helical" evidence="10">
    <location>
        <begin position="127"/>
        <end position="145"/>
    </location>
</feature>
<name>A0A6N4TM56_9FIRM</name>
<dbReference type="AlphaFoldDB" id="A0A6N4TM56"/>
<dbReference type="CDD" id="cd13143">
    <property type="entry name" value="MATE_MepA_like"/>
    <property type="match status" value="1"/>
</dbReference>
<evidence type="ECO:0000313" key="11">
    <source>
        <dbReference type="EMBL" id="BBK23829.1"/>
    </source>
</evidence>
<keyword evidence="9" id="KW-0046">Antibiotic resistance</keyword>
<evidence type="ECO:0000256" key="9">
    <source>
        <dbReference type="ARBA" id="ARBA00023251"/>
    </source>
</evidence>
<proteinExistence type="inferred from homology"/>
<evidence type="ECO:0000256" key="8">
    <source>
        <dbReference type="ARBA" id="ARBA00023136"/>
    </source>
</evidence>
<dbReference type="GO" id="GO:0015297">
    <property type="term" value="F:antiporter activity"/>
    <property type="evidence" value="ECO:0007669"/>
    <property type="project" value="InterPro"/>
</dbReference>
<dbReference type="InterPro" id="IPR051327">
    <property type="entry name" value="MATE_MepA_subfamily"/>
</dbReference>